<feature type="non-terminal residue" evidence="2">
    <location>
        <position position="252"/>
    </location>
</feature>
<sequence>MGCRDGTLTAELAGAGNFLVHGLDKDPAMVQKARRSLRVRGLNGRVAIEEASWRGPLPYPDNTVNLLVVDDLPGLLTDGLAVREILRVLAPNGVACVGQRPAATARALPPAEFKALLAKAGLKGFEMVPSMGAWAKVKKRPDPRTDEWTHFLHNPGRNFVSNDAVVGPEGAKQLRWLNGPYYFNAPPGLISAGGLVFTGHMEWKPGGKFVQWILLARDAYNGCLIWRRPVDYYNPEAMVADGERLYLPLAGK</sequence>
<reference evidence="2" key="1">
    <citation type="journal article" date="2014" name="Front. Microbiol.">
        <title>High frequency of phylogenetically diverse reductive dehalogenase-homologous genes in deep subseafloor sedimentary metagenomes.</title>
        <authorList>
            <person name="Kawai M."/>
            <person name="Futagami T."/>
            <person name="Toyoda A."/>
            <person name="Takaki Y."/>
            <person name="Nishi S."/>
            <person name="Hori S."/>
            <person name="Arai W."/>
            <person name="Tsubouchi T."/>
            <person name="Morono Y."/>
            <person name="Uchiyama I."/>
            <person name="Ito T."/>
            <person name="Fujiyama A."/>
            <person name="Inagaki F."/>
            <person name="Takami H."/>
        </authorList>
    </citation>
    <scope>NUCLEOTIDE SEQUENCE</scope>
    <source>
        <strain evidence="2">Expedition CK06-06</strain>
    </source>
</reference>
<dbReference type="SUPFAM" id="SSF50998">
    <property type="entry name" value="Quinoprotein alcohol dehydrogenase-like"/>
    <property type="match status" value="1"/>
</dbReference>
<dbReference type="EMBL" id="BARS01021591">
    <property type="protein sequence ID" value="GAG05368.1"/>
    <property type="molecule type" value="Genomic_DNA"/>
</dbReference>
<dbReference type="InterPro" id="IPR029063">
    <property type="entry name" value="SAM-dependent_MTases_sf"/>
</dbReference>
<dbReference type="InterPro" id="IPR011047">
    <property type="entry name" value="Quinoprotein_ADH-like_sf"/>
</dbReference>
<comment type="caution">
    <text evidence="2">The sequence shown here is derived from an EMBL/GenBank/DDBJ whole genome shotgun (WGS) entry which is preliminary data.</text>
</comment>
<feature type="domain" description="Methyltransferase" evidence="1">
    <location>
        <begin position="1"/>
        <end position="93"/>
    </location>
</feature>
<dbReference type="Gene3D" id="3.40.50.150">
    <property type="entry name" value="Vaccinia Virus protein VP39"/>
    <property type="match status" value="1"/>
</dbReference>
<dbReference type="SUPFAM" id="SSF53335">
    <property type="entry name" value="S-adenosyl-L-methionine-dependent methyltransferases"/>
    <property type="match status" value="1"/>
</dbReference>
<name>X0UYI5_9ZZZZ</name>
<dbReference type="Pfam" id="PF13649">
    <property type="entry name" value="Methyltransf_25"/>
    <property type="match status" value="1"/>
</dbReference>
<dbReference type="AlphaFoldDB" id="X0UYI5"/>
<proteinExistence type="predicted"/>
<protein>
    <recommendedName>
        <fullName evidence="1">Methyltransferase domain-containing protein</fullName>
    </recommendedName>
</protein>
<dbReference type="InterPro" id="IPR041698">
    <property type="entry name" value="Methyltransf_25"/>
</dbReference>
<gene>
    <name evidence="2" type="ORF">S01H1_34653</name>
</gene>
<accession>X0UYI5</accession>
<organism evidence="2">
    <name type="scientific">marine sediment metagenome</name>
    <dbReference type="NCBI Taxonomy" id="412755"/>
    <lineage>
        <taxon>unclassified sequences</taxon>
        <taxon>metagenomes</taxon>
        <taxon>ecological metagenomes</taxon>
    </lineage>
</organism>
<dbReference type="CDD" id="cd02440">
    <property type="entry name" value="AdoMet_MTases"/>
    <property type="match status" value="1"/>
</dbReference>
<evidence type="ECO:0000259" key="1">
    <source>
        <dbReference type="Pfam" id="PF13649"/>
    </source>
</evidence>
<evidence type="ECO:0000313" key="2">
    <source>
        <dbReference type="EMBL" id="GAG05368.1"/>
    </source>
</evidence>